<dbReference type="EMBL" id="JBHLVF010000013">
    <property type="protein sequence ID" value="MFC0391932.1"/>
    <property type="molecule type" value="Genomic_DNA"/>
</dbReference>
<dbReference type="SUPFAM" id="SSF64288">
    <property type="entry name" value="Chorismate lyase-like"/>
    <property type="match status" value="1"/>
</dbReference>
<evidence type="ECO:0000256" key="2">
    <source>
        <dbReference type="ARBA" id="ARBA00023125"/>
    </source>
</evidence>
<comment type="caution">
    <text evidence="5">The sequence shown here is derived from an EMBL/GenBank/DDBJ whole genome shotgun (WGS) entry which is preliminary data.</text>
</comment>
<sequence length="255" mass="29088">MNKNISAFQKRAVDFNSGIPLHLQIRDIIRYEALHDDLGDANGKMPTEHELIKRFGVSRVTVRNALQSLVEEGLLVRERGRGTFIKTNQAEQWVGQLMGFTETIKEAGFVPGAKILSQGMTNKLPSEVKSSLNLRAAWELRRLRLADDTPIAIEHAYFPPEIGIELEKYDLLTVAMYKLLEEDLQIPLKEAKQMISAVNAGAEESEKLEVEADEALLYIERVTFSHDQTPVEFLKAVYRPDYFQYLVQLSRRSRL</sequence>
<protein>
    <submittedName>
        <fullName evidence="5">GntR family transcriptional regulator</fullName>
    </submittedName>
</protein>
<dbReference type="InterPro" id="IPR036390">
    <property type="entry name" value="WH_DNA-bd_sf"/>
</dbReference>
<dbReference type="PANTHER" id="PTHR44846:SF1">
    <property type="entry name" value="MANNOSYL-D-GLYCERATE TRANSPORT_METABOLISM SYSTEM REPRESSOR MNGR-RELATED"/>
    <property type="match status" value="1"/>
</dbReference>
<dbReference type="Proteomes" id="UP001589818">
    <property type="component" value="Unassembled WGS sequence"/>
</dbReference>
<name>A0ABV6J7S9_9BACL</name>
<dbReference type="CDD" id="cd07377">
    <property type="entry name" value="WHTH_GntR"/>
    <property type="match status" value="1"/>
</dbReference>
<keyword evidence="6" id="KW-1185">Reference proteome</keyword>
<gene>
    <name evidence="5" type="ORF">ACFFJ8_11225</name>
</gene>
<evidence type="ECO:0000256" key="3">
    <source>
        <dbReference type="ARBA" id="ARBA00023163"/>
    </source>
</evidence>
<feature type="domain" description="HTH gntR-type" evidence="4">
    <location>
        <begin position="19"/>
        <end position="88"/>
    </location>
</feature>
<dbReference type="Pfam" id="PF07702">
    <property type="entry name" value="UTRA"/>
    <property type="match status" value="1"/>
</dbReference>
<evidence type="ECO:0000313" key="5">
    <source>
        <dbReference type="EMBL" id="MFC0391932.1"/>
    </source>
</evidence>
<dbReference type="InterPro" id="IPR011663">
    <property type="entry name" value="UTRA"/>
</dbReference>
<keyword evidence="3" id="KW-0804">Transcription</keyword>
<dbReference type="SUPFAM" id="SSF46785">
    <property type="entry name" value="Winged helix' DNA-binding domain"/>
    <property type="match status" value="1"/>
</dbReference>
<evidence type="ECO:0000313" key="6">
    <source>
        <dbReference type="Proteomes" id="UP001589818"/>
    </source>
</evidence>
<keyword evidence="2" id="KW-0238">DNA-binding</keyword>
<dbReference type="PRINTS" id="PR00035">
    <property type="entry name" value="HTHGNTR"/>
</dbReference>
<dbReference type="PANTHER" id="PTHR44846">
    <property type="entry name" value="MANNOSYL-D-GLYCERATE TRANSPORT/METABOLISM SYSTEM REPRESSOR MNGR-RELATED"/>
    <property type="match status" value="1"/>
</dbReference>
<evidence type="ECO:0000256" key="1">
    <source>
        <dbReference type="ARBA" id="ARBA00023015"/>
    </source>
</evidence>
<dbReference type="InterPro" id="IPR050679">
    <property type="entry name" value="Bact_HTH_transcr_reg"/>
</dbReference>
<accession>A0ABV6J7S9</accession>
<organism evidence="5 6">
    <name type="scientific">Paenibacillus mendelii</name>
    <dbReference type="NCBI Taxonomy" id="206163"/>
    <lineage>
        <taxon>Bacteria</taxon>
        <taxon>Bacillati</taxon>
        <taxon>Bacillota</taxon>
        <taxon>Bacilli</taxon>
        <taxon>Bacillales</taxon>
        <taxon>Paenibacillaceae</taxon>
        <taxon>Paenibacillus</taxon>
    </lineage>
</organism>
<dbReference type="Pfam" id="PF00392">
    <property type="entry name" value="GntR"/>
    <property type="match status" value="1"/>
</dbReference>
<evidence type="ECO:0000259" key="4">
    <source>
        <dbReference type="PROSITE" id="PS50949"/>
    </source>
</evidence>
<keyword evidence="1" id="KW-0805">Transcription regulation</keyword>
<dbReference type="Gene3D" id="3.40.1410.10">
    <property type="entry name" value="Chorismate lyase-like"/>
    <property type="match status" value="1"/>
</dbReference>
<dbReference type="InterPro" id="IPR028978">
    <property type="entry name" value="Chorismate_lyase_/UTRA_dom_sf"/>
</dbReference>
<dbReference type="PROSITE" id="PS50949">
    <property type="entry name" value="HTH_GNTR"/>
    <property type="match status" value="1"/>
</dbReference>
<dbReference type="SMART" id="SM00866">
    <property type="entry name" value="UTRA"/>
    <property type="match status" value="1"/>
</dbReference>
<reference evidence="5 6" key="1">
    <citation type="submission" date="2024-09" db="EMBL/GenBank/DDBJ databases">
        <authorList>
            <person name="Sun Q."/>
            <person name="Mori K."/>
        </authorList>
    </citation>
    <scope>NUCLEOTIDE SEQUENCE [LARGE SCALE GENOMIC DNA]</scope>
    <source>
        <strain evidence="5 6">CCM 4839</strain>
    </source>
</reference>
<dbReference type="Gene3D" id="1.10.10.10">
    <property type="entry name" value="Winged helix-like DNA-binding domain superfamily/Winged helix DNA-binding domain"/>
    <property type="match status" value="1"/>
</dbReference>
<dbReference type="InterPro" id="IPR000524">
    <property type="entry name" value="Tscrpt_reg_HTH_GntR"/>
</dbReference>
<dbReference type="InterPro" id="IPR036388">
    <property type="entry name" value="WH-like_DNA-bd_sf"/>
</dbReference>
<dbReference type="SMART" id="SM00345">
    <property type="entry name" value="HTH_GNTR"/>
    <property type="match status" value="1"/>
</dbReference>
<proteinExistence type="predicted"/>
<dbReference type="RefSeq" id="WP_204820291.1">
    <property type="nucleotide sequence ID" value="NZ_JANHOF010000007.1"/>
</dbReference>